<comment type="similarity">
    <text evidence="2">Belongs to the NGG1 family.</text>
</comment>
<dbReference type="GO" id="GO:0003713">
    <property type="term" value="F:transcription coactivator activity"/>
    <property type="evidence" value="ECO:0007669"/>
    <property type="project" value="TreeGrafter"/>
</dbReference>
<keyword evidence="4" id="KW-0804">Transcription</keyword>
<evidence type="ECO:0000256" key="1">
    <source>
        <dbReference type="ARBA" id="ARBA00004123"/>
    </source>
</evidence>
<gene>
    <name evidence="7" type="ORF">OH76DRAFT_1344369</name>
</gene>
<feature type="region of interest" description="Disordered" evidence="6">
    <location>
        <begin position="64"/>
        <end position="206"/>
    </location>
</feature>
<dbReference type="InterPro" id="IPR019340">
    <property type="entry name" value="Histone_AcTrfase_su3"/>
</dbReference>
<feature type="region of interest" description="Disordered" evidence="6">
    <location>
        <begin position="515"/>
        <end position="534"/>
    </location>
</feature>
<dbReference type="Pfam" id="PF10198">
    <property type="entry name" value="Ada3"/>
    <property type="match status" value="1"/>
</dbReference>
<dbReference type="PANTHER" id="PTHR13556">
    <property type="entry name" value="TRANSCRIPTIONAL ADAPTER 3-RELATED"/>
    <property type="match status" value="1"/>
</dbReference>
<feature type="region of interest" description="Disordered" evidence="6">
    <location>
        <begin position="620"/>
        <end position="672"/>
    </location>
</feature>
<name>A0A371DK53_9APHY</name>
<dbReference type="GO" id="GO:0006357">
    <property type="term" value="P:regulation of transcription by RNA polymerase II"/>
    <property type="evidence" value="ECO:0007669"/>
    <property type="project" value="TreeGrafter"/>
</dbReference>
<dbReference type="GO" id="GO:0005634">
    <property type="term" value="C:nucleus"/>
    <property type="evidence" value="ECO:0007669"/>
    <property type="project" value="UniProtKB-SubCell"/>
</dbReference>
<dbReference type="GO" id="GO:0000124">
    <property type="term" value="C:SAGA complex"/>
    <property type="evidence" value="ECO:0007669"/>
    <property type="project" value="TreeGrafter"/>
</dbReference>
<evidence type="ECO:0000313" key="8">
    <source>
        <dbReference type="Proteomes" id="UP000256964"/>
    </source>
</evidence>
<keyword evidence="8" id="KW-1185">Reference proteome</keyword>
<feature type="compositionally biased region" description="Low complexity" evidence="6">
    <location>
        <begin position="98"/>
        <end position="114"/>
    </location>
</feature>
<feature type="compositionally biased region" description="Basic and acidic residues" evidence="6">
    <location>
        <begin position="64"/>
        <end position="86"/>
    </location>
</feature>
<accession>A0A371DK53</accession>
<feature type="region of interest" description="Disordered" evidence="6">
    <location>
        <begin position="1"/>
        <end position="28"/>
    </location>
</feature>
<dbReference type="AlphaFoldDB" id="A0A371DK53"/>
<reference evidence="7 8" key="1">
    <citation type="journal article" date="2018" name="Biotechnol. Biofuels">
        <title>Integrative visual omics of the white-rot fungus Polyporus brumalis exposes the biotechnological potential of its oxidative enzymes for delignifying raw plant biomass.</title>
        <authorList>
            <person name="Miyauchi S."/>
            <person name="Rancon A."/>
            <person name="Drula E."/>
            <person name="Hage H."/>
            <person name="Chaduli D."/>
            <person name="Favel A."/>
            <person name="Grisel S."/>
            <person name="Henrissat B."/>
            <person name="Herpoel-Gimbert I."/>
            <person name="Ruiz-Duenas F.J."/>
            <person name="Chevret D."/>
            <person name="Hainaut M."/>
            <person name="Lin J."/>
            <person name="Wang M."/>
            <person name="Pangilinan J."/>
            <person name="Lipzen A."/>
            <person name="Lesage-Meessen L."/>
            <person name="Navarro D."/>
            <person name="Riley R."/>
            <person name="Grigoriev I.V."/>
            <person name="Zhou S."/>
            <person name="Raouche S."/>
            <person name="Rosso M.N."/>
        </authorList>
    </citation>
    <scope>NUCLEOTIDE SEQUENCE [LARGE SCALE GENOMIC DNA]</scope>
    <source>
        <strain evidence="7 8">BRFM 1820</strain>
    </source>
</reference>
<evidence type="ECO:0000256" key="3">
    <source>
        <dbReference type="ARBA" id="ARBA00023015"/>
    </source>
</evidence>
<dbReference type="OrthoDB" id="1232at2759"/>
<evidence type="ECO:0000256" key="5">
    <source>
        <dbReference type="ARBA" id="ARBA00023242"/>
    </source>
</evidence>
<evidence type="ECO:0008006" key="9">
    <source>
        <dbReference type="Google" id="ProtNLM"/>
    </source>
</evidence>
<evidence type="ECO:0000256" key="2">
    <source>
        <dbReference type="ARBA" id="ARBA00005330"/>
    </source>
</evidence>
<dbReference type="Proteomes" id="UP000256964">
    <property type="component" value="Unassembled WGS sequence"/>
</dbReference>
<sequence length="672" mass="73260">MSSSVSPYAALPPIRSSLFHNPPDTLPPADELEILRLELEAFKAQSLERARKAGDDIRTIEESMRRLKEKEKGKAKAIQKAERERGLTPSVNGDESRASAQPSSQPPRNRLSAAPAPPVLTPTPSFTDVRKSSLASEELKKNKKKKRKREDSSDIEPDPPKLRKPSPLPPPPPPQPQASSSTHSHPPPPPPPPPKASKFPSASSSLNKVITTSVPLDHRLAEAVQAPPSVAADFAIPPSTSLLPSRPPIAPRPVAGPSKPAEVTEDFSKSKQPNQVLVTTFYTSIEPWLRPIKEEDIGFLQYTADEVEPFVMPKLGRHYSVQWEEEDIATYGQPLPGTAAMHASMHAPPPSALPRWEPSTLEDKQAALDHYGHGSLTERVASALLPMNHLLEYRGVKATEEDMAGRPGTNGAAAAAARDKLNVADLEERMRHVVRYHGLLDEIPDYSEAVDDPIATALRHAQRELRTVLATNKARRARLAAIAEDRLAYQEYVESRDAIDKSIITLYSKLQKKDGPKVNKKKKQKSIDLPGGVNGMSGPTGTAALPPCPAALGLSPDEHNQLHIPEQLNDLVRTRRNWVDIVGGVFDEKERENPGRIWGFPQESVYQGVDEEVRAQLERLGPAQSKPSGSGPRINGVGYAHTNGRANGVDARTSTSYGTKGKARAGDEMDLG</sequence>
<keyword evidence="3" id="KW-0805">Transcription regulation</keyword>
<comment type="subcellular location">
    <subcellularLocation>
        <location evidence="1">Nucleus</location>
    </subcellularLocation>
</comment>
<feature type="compositionally biased region" description="Pro residues" evidence="6">
    <location>
        <begin position="166"/>
        <end position="176"/>
    </location>
</feature>
<protein>
    <recommendedName>
        <fullName evidence="9">Histone acetyltransferases subunit 3-domain-containing protein</fullName>
    </recommendedName>
</protein>
<dbReference type="EMBL" id="KZ857389">
    <property type="protein sequence ID" value="RDX52888.1"/>
    <property type="molecule type" value="Genomic_DNA"/>
</dbReference>
<proteinExistence type="inferred from homology"/>
<evidence type="ECO:0000256" key="6">
    <source>
        <dbReference type="SAM" id="MobiDB-lite"/>
    </source>
</evidence>
<organism evidence="7 8">
    <name type="scientific">Lentinus brumalis</name>
    <dbReference type="NCBI Taxonomy" id="2498619"/>
    <lineage>
        <taxon>Eukaryota</taxon>
        <taxon>Fungi</taxon>
        <taxon>Dikarya</taxon>
        <taxon>Basidiomycota</taxon>
        <taxon>Agaricomycotina</taxon>
        <taxon>Agaricomycetes</taxon>
        <taxon>Polyporales</taxon>
        <taxon>Polyporaceae</taxon>
        <taxon>Lentinus</taxon>
    </lineage>
</organism>
<feature type="compositionally biased region" description="Pro residues" evidence="6">
    <location>
        <begin position="185"/>
        <end position="195"/>
    </location>
</feature>
<keyword evidence="5" id="KW-0539">Nucleus</keyword>
<dbReference type="PANTHER" id="PTHR13556:SF2">
    <property type="entry name" value="TRANSCRIPTIONAL ADAPTER 3"/>
    <property type="match status" value="1"/>
</dbReference>
<feature type="compositionally biased region" description="Low complexity" evidence="6">
    <location>
        <begin position="196"/>
        <end position="205"/>
    </location>
</feature>
<evidence type="ECO:0000256" key="4">
    <source>
        <dbReference type="ARBA" id="ARBA00023163"/>
    </source>
</evidence>
<evidence type="ECO:0000313" key="7">
    <source>
        <dbReference type="EMBL" id="RDX52888.1"/>
    </source>
</evidence>
<dbReference type="STRING" id="139420.A0A371DK53"/>